<organism evidence="1">
    <name type="scientific">uncultured Chloroflexota bacterium</name>
    <dbReference type="NCBI Taxonomy" id="166587"/>
    <lineage>
        <taxon>Bacteria</taxon>
        <taxon>Bacillati</taxon>
        <taxon>Chloroflexota</taxon>
        <taxon>environmental samples</taxon>
    </lineage>
</organism>
<name>A0A6J4H8L8_9CHLR</name>
<gene>
    <name evidence="1" type="ORF">AVDCRST_MAG77-147</name>
</gene>
<dbReference type="EMBL" id="CADCTC010000013">
    <property type="protein sequence ID" value="CAA9215315.1"/>
    <property type="molecule type" value="Genomic_DNA"/>
</dbReference>
<dbReference type="AlphaFoldDB" id="A0A6J4H8L8"/>
<evidence type="ECO:0000313" key="1">
    <source>
        <dbReference type="EMBL" id="CAA9215315.1"/>
    </source>
</evidence>
<protein>
    <submittedName>
        <fullName evidence="1">Uncharacterized protein</fullName>
    </submittedName>
</protein>
<sequence>MDNSFPPAAVIVMRARQDSTAAGGKWEPSDVDVLSAAVRDLSNVA</sequence>
<reference evidence="1" key="1">
    <citation type="submission" date="2020-02" db="EMBL/GenBank/DDBJ databases">
        <authorList>
            <person name="Meier V. D."/>
        </authorList>
    </citation>
    <scope>NUCLEOTIDE SEQUENCE</scope>
    <source>
        <strain evidence="1">AVDCRST_MAG77</strain>
    </source>
</reference>
<accession>A0A6J4H8L8</accession>
<proteinExistence type="predicted"/>